<dbReference type="AlphaFoldDB" id="A0A0G1XVY6"/>
<dbReference type="InterPro" id="IPR000568">
    <property type="entry name" value="ATP_synth_F0_asu"/>
</dbReference>
<dbReference type="GO" id="GO:0045259">
    <property type="term" value="C:proton-transporting ATP synthase complex"/>
    <property type="evidence" value="ECO:0007669"/>
    <property type="project" value="InterPro"/>
</dbReference>
<proteinExistence type="predicted"/>
<evidence type="ECO:0000313" key="2">
    <source>
        <dbReference type="EMBL" id="KKW35101.1"/>
    </source>
</evidence>
<feature type="transmembrane region" description="Helical" evidence="1">
    <location>
        <begin position="20"/>
        <end position="39"/>
    </location>
</feature>
<accession>A0A0G1XVY6</accession>
<dbReference type="PANTHER" id="PTHR42823">
    <property type="entry name" value="ATP SYNTHASE SUBUNIT A, CHLOROPLASTIC"/>
    <property type="match status" value="1"/>
</dbReference>
<evidence type="ECO:0000256" key="1">
    <source>
        <dbReference type="SAM" id="Phobius"/>
    </source>
</evidence>
<comment type="caution">
    <text evidence="2">The sequence shown here is derived from an EMBL/GenBank/DDBJ whole genome shotgun (WGS) entry which is preliminary data.</text>
</comment>
<keyword evidence="1" id="KW-0472">Membrane</keyword>
<dbReference type="Proteomes" id="UP000034290">
    <property type="component" value="Unassembled WGS sequence"/>
</dbReference>
<evidence type="ECO:0000313" key="3">
    <source>
        <dbReference type="Proteomes" id="UP000034290"/>
    </source>
</evidence>
<protein>
    <submittedName>
        <fullName evidence="2">ATP synthase subunit a</fullName>
    </submittedName>
</protein>
<gene>
    <name evidence="2" type="ORF">UY81_C0053G0007</name>
</gene>
<dbReference type="GO" id="GO:0046933">
    <property type="term" value="F:proton-transporting ATP synthase activity, rotational mechanism"/>
    <property type="evidence" value="ECO:0007669"/>
    <property type="project" value="TreeGrafter"/>
</dbReference>
<sequence>MLPPLSAEPLFFLGSFPVTNAMINAWIAVVFFVGVALVLSRRRATVPRGLQNVAEWLLETFLSFGDQVTGDRKKTEKLLPIGATIFLFVLFSNWIGLLPGTGSIGIWQLAASS</sequence>
<organism evidence="2 3">
    <name type="scientific">Candidatus Giovannonibacteria bacterium GW2011_GWA2_53_7</name>
    <dbReference type="NCBI Taxonomy" id="1618650"/>
    <lineage>
        <taxon>Bacteria</taxon>
        <taxon>Candidatus Giovannoniibacteriota</taxon>
    </lineage>
</organism>
<dbReference type="PATRIC" id="fig|1618650.3.peg.511"/>
<dbReference type="GO" id="GO:0005886">
    <property type="term" value="C:plasma membrane"/>
    <property type="evidence" value="ECO:0007669"/>
    <property type="project" value="TreeGrafter"/>
</dbReference>
<keyword evidence="1" id="KW-0812">Transmembrane</keyword>
<keyword evidence="1" id="KW-1133">Transmembrane helix</keyword>
<name>A0A0G1XVY6_9BACT</name>
<dbReference type="Pfam" id="PF00119">
    <property type="entry name" value="ATP-synt_A"/>
    <property type="match status" value="1"/>
</dbReference>
<feature type="transmembrane region" description="Helical" evidence="1">
    <location>
        <begin position="78"/>
        <end position="97"/>
    </location>
</feature>
<dbReference type="InterPro" id="IPR045082">
    <property type="entry name" value="ATP_syn_F0_a_bact/chloroplast"/>
</dbReference>
<dbReference type="GO" id="GO:0042777">
    <property type="term" value="P:proton motive force-driven plasma membrane ATP synthesis"/>
    <property type="evidence" value="ECO:0007669"/>
    <property type="project" value="TreeGrafter"/>
</dbReference>
<dbReference type="PANTHER" id="PTHR42823:SF3">
    <property type="entry name" value="ATP SYNTHASE SUBUNIT A, CHLOROPLASTIC"/>
    <property type="match status" value="1"/>
</dbReference>
<dbReference type="EMBL" id="LCRM01000053">
    <property type="protein sequence ID" value="KKW35101.1"/>
    <property type="molecule type" value="Genomic_DNA"/>
</dbReference>
<reference evidence="2 3" key="1">
    <citation type="journal article" date="2015" name="Nature">
        <title>rRNA introns, odd ribosomes, and small enigmatic genomes across a large radiation of phyla.</title>
        <authorList>
            <person name="Brown C.T."/>
            <person name="Hug L.A."/>
            <person name="Thomas B.C."/>
            <person name="Sharon I."/>
            <person name="Castelle C.J."/>
            <person name="Singh A."/>
            <person name="Wilkins M.J."/>
            <person name="Williams K.H."/>
            <person name="Banfield J.F."/>
        </authorList>
    </citation>
    <scope>NUCLEOTIDE SEQUENCE [LARGE SCALE GENOMIC DNA]</scope>
</reference>